<feature type="domain" description="RNase H type-1" evidence="5">
    <location>
        <begin position="1341"/>
        <end position="1470"/>
    </location>
</feature>
<dbReference type="InterPro" id="IPR043502">
    <property type="entry name" value="DNA/RNA_pol_sf"/>
</dbReference>
<dbReference type="CDD" id="cd00303">
    <property type="entry name" value="retropepsin_like"/>
    <property type="match status" value="1"/>
</dbReference>
<dbReference type="PROSITE" id="PS50878">
    <property type="entry name" value="RT_POL"/>
    <property type="match status" value="1"/>
</dbReference>
<keyword evidence="7" id="KW-1185">Reference proteome</keyword>
<dbReference type="RefSeq" id="XP_010431341.1">
    <property type="nucleotide sequence ID" value="XM_010433039.1"/>
</dbReference>
<dbReference type="Pfam" id="PF00078">
    <property type="entry name" value="RVT_1"/>
    <property type="match status" value="1"/>
</dbReference>
<dbReference type="InterPro" id="IPR043128">
    <property type="entry name" value="Rev_trsase/Diguanyl_cyclase"/>
</dbReference>
<evidence type="ECO:0000259" key="4">
    <source>
        <dbReference type="PROSITE" id="PS50878"/>
    </source>
</evidence>
<organism evidence="7 8">
    <name type="scientific">Camelina sativa</name>
    <name type="common">False flax</name>
    <name type="synonym">Myagrum sativum</name>
    <dbReference type="NCBI Taxonomy" id="90675"/>
    <lineage>
        <taxon>Eukaryota</taxon>
        <taxon>Viridiplantae</taxon>
        <taxon>Streptophyta</taxon>
        <taxon>Embryophyta</taxon>
        <taxon>Tracheophyta</taxon>
        <taxon>Spermatophyta</taxon>
        <taxon>Magnoliopsida</taxon>
        <taxon>eudicotyledons</taxon>
        <taxon>Gunneridae</taxon>
        <taxon>Pentapetalae</taxon>
        <taxon>rosids</taxon>
        <taxon>malvids</taxon>
        <taxon>Brassicales</taxon>
        <taxon>Brassicaceae</taxon>
        <taxon>Camelineae</taxon>
        <taxon>Camelina</taxon>
    </lineage>
</organism>
<evidence type="ECO:0000256" key="2">
    <source>
        <dbReference type="SAM" id="Coils"/>
    </source>
</evidence>
<dbReference type="InterPro" id="IPR041588">
    <property type="entry name" value="Integrase_H2C2"/>
</dbReference>
<feature type="region of interest" description="Disordered" evidence="3">
    <location>
        <begin position="436"/>
        <end position="479"/>
    </location>
</feature>
<keyword evidence="2" id="KW-0175">Coiled coil</keyword>
<dbReference type="PANTHER" id="PTHR48475">
    <property type="entry name" value="RIBONUCLEASE H"/>
    <property type="match status" value="1"/>
</dbReference>
<reference evidence="7" key="1">
    <citation type="journal article" date="2014" name="Nat. Commun.">
        <title>The emerging biofuel crop Camelina sativa retains a highly undifferentiated hexaploid genome structure.</title>
        <authorList>
            <person name="Kagale S."/>
            <person name="Koh C."/>
            <person name="Nixon J."/>
            <person name="Bollina V."/>
            <person name="Clarke W.E."/>
            <person name="Tuteja R."/>
            <person name="Spillane C."/>
            <person name="Robinson S.J."/>
            <person name="Links M.G."/>
            <person name="Clarke C."/>
            <person name="Higgins E.E."/>
            <person name="Huebert T."/>
            <person name="Sharpe A.G."/>
            <person name="Parkin I.A."/>
        </authorList>
    </citation>
    <scope>NUCLEOTIDE SEQUENCE [LARGE SCALE GENOMIC DNA]</scope>
    <source>
        <strain evidence="7">cv. DH55</strain>
    </source>
</reference>
<dbReference type="InterPro" id="IPR012337">
    <property type="entry name" value="RNaseH-like_sf"/>
</dbReference>
<accession>A0ABM0TTW7</accession>
<dbReference type="PROSITE" id="PS50994">
    <property type="entry name" value="INTEGRASE"/>
    <property type="match status" value="1"/>
</dbReference>
<protein>
    <submittedName>
        <fullName evidence="8">Uncharacterized protein LOC104715647</fullName>
    </submittedName>
</protein>
<feature type="compositionally biased region" description="Basic and acidic residues" evidence="3">
    <location>
        <begin position="462"/>
        <end position="479"/>
    </location>
</feature>
<dbReference type="CDD" id="cd09274">
    <property type="entry name" value="RNase_HI_RT_Ty3"/>
    <property type="match status" value="1"/>
</dbReference>
<evidence type="ECO:0000259" key="6">
    <source>
        <dbReference type="PROSITE" id="PS50994"/>
    </source>
</evidence>
<dbReference type="Pfam" id="PF00665">
    <property type="entry name" value="rve"/>
    <property type="match status" value="1"/>
</dbReference>
<evidence type="ECO:0000313" key="7">
    <source>
        <dbReference type="Proteomes" id="UP000694864"/>
    </source>
</evidence>
<dbReference type="InterPro" id="IPR002156">
    <property type="entry name" value="RNaseH_domain"/>
</dbReference>
<dbReference type="Pfam" id="PF13456">
    <property type="entry name" value="RVT_3"/>
    <property type="match status" value="1"/>
</dbReference>
<proteinExistence type="predicted"/>
<dbReference type="Gene3D" id="3.30.70.270">
    <property type="match status" value="2"/>
</dbReference>
<evidence type="ECO:0000256" key="1">
    <source>
        <dbReference type="ARBA" id="ARBA00023172"/>
    </source>
</evidence>
<keyword evidence="1" id="KW-0233">DNA recombination</keyword>
<feature type="region of interest" description="Disordered" evidence="3">
    <location>
        <begin position="1"/>
        <end position="42"/>
    </location>
</feature>
<evidence type="ECO:0000256" key="3">
    <source>
        <dbReference type="SAM" id="MobiDB-lite"/>
    </source>
</evidence>
<dbReference type="InterPro" id="IPR005162">
    <property type="entry name" value="Retrotrans_gag_dom"/>
</dbReference>
<dbReference type="Gene3D" id="3.30.420.10">
    <property type="entry name" value="Ribonuclease H-like superfamily/Ribonuclease H"/>
    <property type="match status" value="2"/>
</dbReference>
<dbReference type="Gene3D" id="2.40.70.10">
    <property type="entry name" value="Acid Proteases"/>
    <property type="match status" value="1"/>
</dbReference>
<dbReference type="CDD" id="cd09279">
    <property type="entry name" value="RNase_HI_like"/>
    <property type="match status" value="1"/>
</dbReference>
<dbReference type="GeneID" id="104715647"/>
<dbReference type="Proteomes" id="UP000694864">
    <property type="component" value="Chromosome 9"/>
</dbReference>
<dbReference type="Gene3D" id="3.10.20.370">
    <property type="match status" value="1"/>
</dbReference>
<sequence>MSQINHSSDEGVNSSPARDVSPPRTVWGRTRARTNQLQGVNRPEAITGEDATLTDRAAIGATRVAPTNGVAAGVTFPVRETTGDDPTDREAVGVTRVAPTNGGTNGAILPDRVAVEDAPNGREDMGTTRDIYPRRSSRHLKISQAALDEAVRRTLDKMSGQAAQIESQGRNGHARPRLSSIIVGPNGEQPRVHFQASQVSADQRADPSRSENAENHALRQELQQMQAQLQTLTTQMHRATSGAPELETVLAEARRSPFTTKVSGVRVRRNPDTNKNKPIPYDGKGDPTIFLKSMSIHIGSSYFSPEEEDAGSCQLSVESLTGEALNWFSKLKANSIDGYEALTTAFLQHHQCFMHVPASNAELWRMRQKPNESLRTFMARFRGVVTQLAISDEAAIGALRDALARGTRFKEDLTILPLQSLREVFARANRYMLVEEDQGKESHDQTDAAEKASEKAPSSKGKAIDEYHEPRQHYNRDYARGEKGRKATMFAIEGKEPQNKSWNKWHRESDNPGFKGKRPYCEFHRFNGHSTEECKTLQMLLLEKYKKGGVDVERERRKVVAHKDNQYCLRDEQQHDRRREEETAAQDDRAWAQNDREREVARLPPPPRRNREAEEHDEPPAPRRRINMIMGGLSTCRDSVRSIQAYCRETETKRNTPSHSNMFKTSTAPITFTEEDARNASPNNDPLVVEMVIGESSVTRILIDTGSSVNVIFKDVLIQMEIDLRNTVHETQPLTGFDGDTIMTVGTITLPIYVGGTMQCFNFAIVDKPIVYNVILGTPWLHKMRAVASTYHQCVKFPNAYGIYTLRGDPLMARTCFIIEKKMRNARAFVIAQSAPPRDPRTPPPKESVIQVNIDLSDPKRCVGIGAELPVALRDELVHFLRKNATTFAWTIDHMTGIDPSITSHELNVDPTYKPVKQKRRKLGAERTAAVNDEVKKLLDAGSITEVRYPDWLSNPVVVKKKNGTWRVCVDFTDLNKACPKDSFPLPRIDQLVEATAGNELLSFMDAFSGYNQIMMHKDDREKTAFITEQGTFCYRVMPFGLKNAGATYQRLVNRMFASQLGRTMEVYIDDMLVKSAQAADHVAHLKQCFEILNKYSMKLNPAKCTFGVTSGEFLGYLVTKRGIEANPKQISAIINLPSPRNTREVQRLTGRIAALNRFISRSTDKCLPFYQLLRGNKRFEWDEKCELAFTQLKEYLSSPPVLAKPEQGETLYLYIAISCSAVSGVLVREDRGEQHPIFYVSKTLDGAELRYPTLEKLAYAVVISARKLCPYFQSHTVEVLTNQPLRTILHSPSQSGRLAKWAVELSEYDIEYKNRTCAKSQVLADFLVELSPELEADNPPPEIWSLHVDGASSKMGSGAGVRLTSPTGEILEQSFRLAFTATNNDAEYEALIAGLRRTHGIGVKKIQAYCDSQLVTHQFSGDYATRHARMDAYLKVVRDLSQQFEFFKLVKIPRSDNAPADALATLASTSDPDLRRVIPVESIDQPSIDIELIEAALSTEASANPSASSTIVLAVTRSASAATNANTNATPIPTPAPPVTTIPAPPASKRQEDWQTEIIAFIADGIMPKDKWEARRLRVKSAHYTLLDGSLFRWEANGALLICVNTKDVNDIMREVHEGAGGNHSGGRALALRIRRNGHFWPTMVADCTAFANKCEKCQRHAPFIHSPTELLRTTSPPYPFMRWAMDIVGPLTPSNQKKYLLIMTDYFTKWVEAESYASLEANEVQNFVWKNIICRHGLPYEIVCDNGPQFISLQFEGFCAGWRIRLSKSTPRYPQGNGQAEATNKTILAGIKKRLDAKKGLWADELDGVLWSHRTSPRTSTRRTSFSLAYGMEALAPAEVGILTLRRSMLVHNPELNDKMLCDRLLFIEEERDQALLHIQNYQQAAAKFYNKKVKSRYFDEGDLVLRKVFENTVEKNAGKLGAHWEGPYLVSKIVKPGVYQLLEMDGTPVPRSWNSANLKRYYH</sequence>
<dbReference type="PROSITE" id="PS50879">
    <property type="entry name" value="RNASE_H_1"/>
    <property type="match status" value="1"/>
</dbReference>
<dbReference type="Gene3D" id="3.10.10.10">
    <property type="entry name" value="HIV Type 1 Reverse Transcriptase, subunit A, domain 1"/>
    <property type="match status" value="1"/>
</dbReference>
<name>A0ABM0TTW7_CAMSA</name>
<dbReference type="CDD" id="cd01647">
    <property type="entry name" value="RT_LTR"/>
    <property type="match status" value="1"/>
</dbReference>
<dbReference type="InterPro" id="IPR000477">
    <property type="entry name" value="RT_dom"/>
</dbReference>
<dbReference type="InterPro" id="IPR021109">
    <property type="entry name" value="Peptidase_aspartic_dom_sf"/>
</dbReference>
<feature type="compositionally biased region" description="Basic and acidic residues" evidence="3">
    <location>
        <begin position="437"/>
        <end position="454"/>
    </location>
</feature>
<gene>
    <name evidence="8" type="primary">LOC104715647</name>
</gene>
<feature type="compositionally biased region" description="Polar residues" evidence="3">
    <location>
        <begin position="1"/>
        <end position="16"/>
    </location>
</feature>
<dbReference type="PANTHER" id="PTHR48475:SF2">
    <property type="entry name" value="RIBONUCLEASE H"/>
    <property type="match status" value="1"/>
</dbReference>
<feature type="domain" description="Reverse transcriptase" evidence="4">
    <location>
        <begin position="941"/>
        <end position="1119"/>
    </location>
</feature>
<dbReference type="InterPro" id="IPR036397">
    <property type="entry name" value="RNaseH_sf"/>
</dbReference>
<dbReference type="InterPro" id="IPR041577">
    <property type="entry name" value="RT_RNaseH_2"/>
</dbReference>
<feature type="compositionally biased region" description="Basic and acidic residues" evidence="3">
    <location>
        <begin position="571"/>
        <end position="601"/>
    </location>
</feature>
<dbReference type="InterPro" id="IPR001584">
    <property type="entry name" value="Integrase_cat-core"/>
</dbReference>
<dbReference type="Gene3D" id="1.10.340.70">
    <property type="match status" value="1"/>
</dbReference>
<feature type="compositionally biased region" description="Basic and acidic residues" evidence="3">
    <location>
        <begin position="609"/>
        <end position="621"/>
    </location>
</feature>
<dbReference type="SUPFAM" id="SSF53098">
    <property type="entry name" value="Ribonuclease H-like"/>
    <property type="match status" value="2"/>
</dbReference>
<dbReference type="Pfam" id="PF17919">
    <property type="entry name" value="RT_RNaseH_2"/>
    <property type="match status" value="1"/>
</dbReference>
<reference evidence="8" key="2">
    <citation type="submission" date="2025-08" db="UniProtKB">
        <authorList>
            <consortium name="RefSeq"/>
        </authorList>
    </citation>
    <scope>IDENTIFICATION</scope>
    <source>
        <tissue evidence="8">Leaf</tissue>
    </source>
</reference>
<dbReference type="Pfam" id="PF03732">
    <property type="entry name" value="Retrotrans_gag"/>
    <property type="match status" value="1"/>
</dbReference>
<dbReference type="Pfam" id="PF17921">
    <property type="entry name" value="Integrase_H2C2"/>
    <property type="match status" value="1"/>
</dbReference>
<evidence type="ECO:0000313" key="8">
    <source>
        <dbReference type="RefSeq" id="XP_010431341.1"/>
    </source>
</evidence>
<feature type="domain" description="Integrase catalytic" evidence="6">
    <location>
        <begin position="1674"/>
        <end position="1847"/>
    </location>
</feature>
<feature type="coiled-coil region" evidence="2">
    <location>
        <begin position="208"/>
        <end position="235"/>
    </location>
</feature>
<dbReference type="SUPFAM" id="SSF50630">
    <property type="entry name" value="Acid proteases"/>
    <property type="match status" value="1"/>
</dbReference>
<feature type="region of interest" description="Disordered" evidence="3">
    <location>
        <begin position="164"/>
        <end position="189"/>
    </location>
</feature>
<feature type="region of interest" description="Disordered" evidence="3">
    <location>
        <begin position="571"/>
        <end position="626"/>
    </location>
</feature>
<evidence type="ECO:0000259" key="5">
    <source>
        <dbReference type="PROSITE" id="PS50879"/>
    </source>
</evidence>
<dbReference type="SUPFAM" id="SSF56672">
    <property type="entry name" value="DNA/RNA polymerases"/>
    <property type="match status" value="1"/>
</dbReference>